<dbReference type="EMBL" id="JAFLNF010000002">
    <property type="protein sequence ID" value="MBO0344618.1"/>
    <property type="molecule type" value="Genomic_DNA"/>
</dbReference>
<dbReference type="RefSeq" id="WP_206938752.1">
    <property type="nucleotide sequence ID" value="NZ_JAFLNF010000002.1"/>
</dbReference>
<protein>
    <submittedName>
        <fullName evidence="1">TIGR02117 family protein</fullName>
    </submittedName>
</protein>
<dbReference type="NCBIfam" id="TIGR02117">
    <property type="entry name" value="chp_urease_rgn"/>
    <property type="match status" value="1"/>
</dbReference>
<dbReference type="AlphaFoldDB" id="A0A939J8R3"/>
<keyword evidence="2" id="KW-1185">Reference proteome</keyword>
<organism evidence="1 2">
    <name type="scientific">Roseibium limicola</name>
    <dbReference type="NCBI Taxonomy" id="2816037"/>
    <lineage>
        <taxon>Bacteria</taxon>
        <taxon>Pseudomonadati</taxon>
        <taxon>Pseudomonadota</taxon>
        <taxon>Alphaproteobacteria</taxon>
        <taxon>Hyphomicrobiales</taxon>
        <taxon>Stappiaceae</taxon>
        <taxon>Roseibium</taxon>
    </lineage>
</organism>
<accession>A0A939J8R3</accession>
<evidence type="ECO:0000313" key="1">
    <source>
        <dbReference type="EMBL" id="MBO0344618.1"/>
    </source>
</evidence>
<evidence type="ECO:0000313" key="2">
    <source>
        <dbReference type="Proteomes" id="UP000664779"/>
    </source>
</evidence>
<gene>
    <name evidence="1" type="ORF">J0X15_05250</name>
</gene>
<dbReference type="Pfam" id="PF09601">
    <property type="entry name" value="DUF2459"/>
    <property type="match status" value="1"/>
</dbReference>
<reference evidence="1" key="1">
    <citation type="submission" date="2021-03" db="EMBL/GenBank/DDBJ databases">
        <title>Roseibium sp. CAU 1637 isolated from Incheon.</title>
        <authorList>
            <person name="Kim W."/>
        </authorList>
    </citation>
    <scope>NUCLEOTIDE SEQUENCE</scope>
    <source>
        <strain evidence="1">CAU 1637</strain>
    </source>
</reference>
<dbReference type="Proteomes" id="UP000664779">
    <property type="component" value="Unassembled WGS sequence"/>
</dbReference>
<comment type="caution">
    <text evidence="1">The sequence shown here is derived from an EMBL/GenBank/DDBJ whole genome shotgun (WGS) entry which is preliminary data.</text>
</comment>
<dbReference type="InterPro" id="IPR011727">
    <property type="entry name" value="CHP02117"/>
</dbReference>
<name>A0A939J8R3_9HYPH</name>
<proteinExistence type="predicted"/>
<sequence>MRKAFGFIRRLAWGTIGTILVIATALGLGTIVPRPFSLAGVRPGASLGGERTEGQTILLLSNPIHTDIALPMTDAVLQTFGFVSDNGLGLDYPGVEWLVVGWGGEAFYTQTPTWTDVKLGPVLSSLTLDRSVMHVERAGVIRPTQPSVREIRLDGPGFNRLLVEIRKSFRGLSALEPKPLEVPPYGAHDVFYPAVGGFNVLMGCNTWTAAMLRSAGVTTGVWTPLPLFLNWSLDLYSNDQFGA</sequence>